<evidence type="ECO:0000313" key="1">
    <source>
        <dbReference type="EMBL" id="QHU11934.1"/>
    </source>
</evidence>
<dbReference type="AlphaFoldDB" id="A0A6C0K744"/>
<accession>A0A6C0K744</accession>
<reference evidence="1" key="1">
    <citation type="journal article" date="2020" name="Nature">
        <title>Giant virus diversity and host interactions through global metagenomics.</title>
        <authorList>
            <person name="Schulz F."/>
            <person name="Roux S."/>
            <person name="Paez-Espino D."/>
            <person name="Jungbluth S."/>
            <person name="Walsh D.A."/>
            <person name="Denef V.J."/>
            <person name="McMahon K.D."/>
            <person name="Konstantinidis K.T."/>
            <person name="Eloe-Fadrosh E.A."/>
            <person name="Kyrpides N.C."/>
            <person name="Woyke T."/>
        </authorList>
    </citation>
    <scope>NUCLEOTIDE SEQUENCE</scope>
    <source>
        <strain evidence="1">GVMAG-S-1101169-75</strain>
    </source>
</reference>
<evidence type="ECO:0008006" key="2">
    <source>
        <dbReference type="Google" id="ProtNLM"/>
    </source>
</evidence>
<sequence length="189" mass="21447">MKFLYYLFLMGAMTVTTGNARLLSPEVVIDPLSGWWIQAFSSRYVQETTEIDYDCVTVNFSIEEGSDLVHYNKRANLHHVMNSTTSIDRTYRREVEDDVTSLVPLSVTSTTFPTLVVRGSKNMTDDDGYVILTGTNNLTLYVLTRNYGAFVASVFYEEVLELLRSIDYTTYYKFPLSSYSVDCVPPSLG</sequence>
<protein>
    <recommendedName>
        <fullName evidence="2">Lipocalin/cytosolic fatty-acid binding domain-containing protein</fullName>
    </recommendedName>
</protein>
<dbReference type="EMBL" id="MN740792">
    <property type="protein sequence ID" value="QHU11934.1"/>
    <property type="molecule type" value="Genomic_DNA"/>
</dbReference>
<proteinExistence type="predicted"/>
<name>A0A6C0K744_9ZZZZ</name>
<organism evidence="1">
    <name type="scientific">viral metagenome</name>
    <dbReference type="NCBI Taxonomy" id="1070528"/>
    <lineage>
        <taxon>unclassified sequences</taxon>
        <taxon>metagenomes</taxon>
        <taxon>organismal metagenomes</taxon>
    </lineage>
</organism>